<accession>A0ABQ4RYT1</accession>
<protein>
    <recommendedName>
        <fullName evidence="3">NIPSNAP domain-containing protein</fullName>
    </recommendedName>
</protein>
<reference evidence="1" key="2">
    <citation type="submission" date="2021-08" db="EMBL/GenBank/DDBJ databases">
        <authorList>
            <person name="Tani A."/>
            <person name="Ola A."/>
            <person name="Ogura Y."/>
            <person name="Katsura K."/>
            <person name="Hayashi T."/>
        </authorList>
    </citation>
    <scope>NUCLEOTIDE SEQUENCE</scope>
    <source>
        <strain evidence="1">DSM 19015</strain>
    </source>
</reference>
<dbReference type="EMBL" id="BPQP01000029">
    <property type="protein sequence ID" value="GJD94788.1"/>
    <property type="molecule type" value="Genomic_DNA"/>
</dbReference>
<name>A0ABQ4RYT1_9HYPH</name>
<proteinExistence type="predicted"/>
<reference evidence="1" key="1">
    <citation type="journal article" date="2021" name="Front. Microbiol.">
        <title>Comprehensive Comparative Genomics and Phenotyping of Methylobacterium Species.</title>
        <authorList>
            <person name="Alessa O."/>
            <person name="Ogura Y."/>
            <person name="Fujitani Y."/>
            <person name="Takami H."/>
            <person name="Hayashi T."/>
            <person name="Sahin N."/>
            <person name="Tani A."/>
        </authorList>
    </citation>
    <scope>NUCLEOTIDE SEQUENCE</scope>
    <source>
        <strain evidence="1">DSM 19015</strain>
    </source>
</reference>
<dbReference type="Proteomes" id="UP001055125">
    <property type="component" value="Unassembled WGS sequence"/>
</dbReference>
<evidence type="ECO:0008006" key="3">
    <source>
        <dbReference type="Google" id="ProtNLM"/>
    </source>
</evidence>
<sequence>MARLKITDVKDRGFALYQIWHRCMAAGPELIEWYEEQGFRPTERRIGSAWWVVFDTPDQALHFKMRWL</sequence>
<dbReference type="RefSeq" id="WP_238243951.1">
    <property type="nucleotide sequence ID" value="NZ_BPQP01000029.1"/>
</dbReference>
<comment type="caution">
    <text evidence="1">The sequence shown here is derived from an EMBL/GenBank/DDBJ whole genome shotgun (WGS) entry which is preliminary data.</text>
</comment>
<evidence type="ECO:0000313" key="1">
    <source>
        <dbReference type="EMBL" id="GJD94788.1"/>
    </source>
</evidence>
<organism evidence="1 2">
    <name type="scientific">Methylobacterium iners</name>
    <dbReference type="NCBI Taxonomy" id="418707"/>
    <lineage>
        <taxon>Bacteria</taxon>
        <taxon>Pseudomonadati</taxon>
        <taxon>Pseudomonadota</taxon>
        <taxon>Alphaproteobacteria</taxon>
        <taxon>Hyphomicrobiales</taxon>
        <taxon>Methylobacteriaceae</taxon>
        <taxon>Methylobacterium</taxon>
    </lineage>
</organism>
<evidence type="ECO:0000313" key="2">
    <source>
        <dbReference type="Proteomes" id="UP001055125"/>
    </source>
</evidence>
<keyword evidence="2" id="KW-1185">Reference proteome</keyword>
<gene>
    <name evidence="1" type="ORF">OCOJLMKI_1992</name>
</gene>